<dbReference type="PIRSF" id="PIRSF000337">
    <property type="entry name" value="NTA_MOA"/>
    <property type="match status" value="1"/>
</dbReference>
<evidence type="ECO:0000256" key="2">
    <source>
        <dbReference type="ARBA" id="ARBA00022643"/>
    </source>
</evidence>
<evidence type="ECO:0000259" key="6">
    <source>
        <dbReference type="Pfam" id="PF00296"/>
    </source>
</evidence>
<feature type="domain" description="Luciferase-like" evidence="6">
    <location>
        <begin position="26"/>
        <end position="261"/>
    </location>
</feature>
<dbReference type="InterPro" id="IPR051260">
    <property type="entry name" value="Diverse_substr_monoxygenases"/>
</dbReference>
<dbReference type="Gene3D" id="3.20.20.30">
    <property type="entry name" value="Luciferase-like domain"/>
    <property type="match status" value="1"/>
</dbReference>
<dbReference type="PANTHER" id="PTHR30011">
    <property type="entry name" value="ALKANESULFONATE MONOOXYGENASE-RELATED"/>
    <property type="match status" value="1"/>
</dbReference>
<accession>A0ABY3Z9C1</accession>
<evidence type="ECO:0000256" key="4">
    <source>
        <dbReference type="ARBA" id="ARBA00023033"/>
    </source>
</evidence>
<keyword evidence="8" id="KW-1185">Reference proteome</keyword>
<gene>
    <name evidence="7" type="primary">ntaA1</name>
    <name evidence="7" type="ORF">SRIMR7_32560</name>
</gene>
<dbReference type="InterPro" id="IPR016215">
    <property type="entry name" value="NTA_MOA"/>
</dbReference>
<evidence type="ECO:0000313" key="8">
    <source>
        <dbReference type="Proteomes" id="UP000829494"/>
    </source>
</evidence>
<dbReference type="PANTHER" id="PTHR30011:SF16">
    <property type="entry name" value="C2H2 FINGER DOMAIN TRANSCRIPTION FACTOR (EUROFUNG)-RELATED"/>
    <property type="match status" value="1"/>
</dbReference>
<keyword evidence="1" id="KW-0285">Flavoprotein</keyword>
<evidence type="ECO:0000256" key="5">
    <source>
        <dbReference type="ARBA" id="ARBA00033748"/>
    </source>
</evidence>
<sequence length="346" mass="37817">MSVSPCALRPLHLAFALDGPVRRARRGREAYDPEHYVRLARLAERGTLDFVTLGDSFARPGPDALAVLARVAPRTGRIGLVPAVTTTHTEPFHVSTAVNTLDWVSRGRAGWTVEVSRSRAEARLFGRRDAAPADALWREAGEVADVAARLWDSWEDDAEIRDAATGRFVDRDRLHYVDFRGTSFSVRGPSITPRPPQGRPVIVADATTRAAREVAAAHADVALVRAEDPATAGDARADLRERARALGRDPDRLRVLASLPVELYCSGDAVGLADLIGDWHADGACDGFHLRPADPQRDLARLVDGTVPVLQHRCLLRRFYPGATLREHLGLPRPANRYAAARKVSP</sequence>
<dbReference type="Proteomes" id="UP000829494">
    <property type="component" value="Chromosome"/>
</dbReference>
<dbReference type="SUPFAM" id="SSF51679">
    <property type="entry name" value="Bacterial luciferase-like"/>
    <property type="match status" value="1"/>
</dbReference>
<dbReference type="EMBL" id="CP094298">
    <property type="protein sequence ID" value="UNZ06896.1"/>
    <property type="molecule type" value="Genomic_DNA"/>
</dbReference>
<keyword evidence="4 7" id="KW-0503">Monooxygenase</keyword>
<keyword evidence="3 7" id="KW-0560">Oxidoreductase</keyword>
<organism evidence="7 8">
    <name type="scientific">Streptomyces rimosus subsp. rimosus</name>
    <dbReference type="NCBI Taxonomy" id="132474"/>
    <lineage>
        <taxon>Bacteria</taxon>
        <taxon>Bacillati</taxon>
        <taxon>Actinomycetota</taxon>
        <taxon>Actinomycetes</taxon>
        <taxon>Kitasatosporales</taxon>
        <taxon>Streptomycetaceae</taxon>
        <taxon>Streptomyces</taxon>
    </lineage>
</organism>
<reference evidence="7 8" key="1">
    <citation type="submission" date="2022-03" db="EMBL/GenBank/DDBJ databases">
        <title>Complete genome of Streptomyces rimosus ssp. rimosus R7 (=ATCC 10970).</title>
        <authorList>
            <person name="Beganovic S."/>
            <person name="Ruckert C."/>
            <person name="Busche T."/>
            <person name="Kalinowski J."/>
            <person name="Wittmann C."/>
        </authorList>
    </citation>
    <scope>NUCLEOTIDE SEQUENCE [LARGE SCALE GENOMIC DNA]</scope>
    <source>
        <strain evidence="7 8">R7</strain>
    </source>
</reference>
<name>A0ABY3Z9C1_STRRM</name>
<proteinExistence type="inferred from homology"/>
<dbReference type="InterPro" id="IPR036661">
    <property type="entry name" value="Luciferase-like_sf"/>
</dbReference>
<comment type="similarity">
    <text evidence="5">Belongs to the NtaA/SnaA/DszA monooxygenase family.</text>
</comment>
<dbReference type="GO" id="GO:0018529">
    <property type="term" value="F:nitrilotriacetate monooxygenase activity"/>
    <property type="evidence" value="ECO:0007669"/>
    <property type="project" value="UniProtKB-EC"/>
</dbReference>
<evidence type="ECO:0000256" key="1">
    <source>
        <dbReference type="ARBA" id="ARBA00022630"/>
    </source>
</evidence>
<dbReference type="RefSeq" id="WP_003984519.1">
    <property type="nucleotide sequence ID" value="NZ_CP043497.1"/>
</dbReference>
<evidence type="ECO:0000256" key="3">
    <source>
        <dbReference type="ARBA" id="ARBA00023002"/>
    </source>
</evidence>
<dbReference type="GeneID" id="66853966"/>
<dbReference type="Pfam" id="PF00296">
    <property type="entry name" value="Bac_luciferase"/>
    <property type="match status" value="1"/>
</dbReference>
<protein>
    <submittedName>
        <fullName evidence="7">Nitrilotriacetate monooxygenase component A</fullName>
        <ecNumber evidence="7">1.14.14.10</ecNumber>
    </submittedName>
</protein>
<keyword evidence="2" id="KW-0288">FMN</keyword>
<dbReference type="InterPro" id="IPR011251">
    <property type="entry name" value="Luciferase-like_dom"/>
</dbReference>
<dbReference type="EC" id="1.14.14.10" evidence="7"/>
<evidence type="ECO:0000313" key="7">
    <source>
        <dbReference type="EMBL" id="UNZ06896.1"/>
    </source>
</evidence>